<protein>
    <submittedName>
        <fullName evidence="2">Uncharacterized protein</fullName>
    </submittedName>
</protein>
<dbReference type="GeneID" id="92069376"/>
<feature type="region of interest" description="Disordered" evidence="1">
    <location>
        <begin position="68"/>
        <end position="160"/>
    </location>
</feature>
<sequence>MTTTTATYSSPTSHSASATNVISVSTETEIVTPTVPIQWPEAAPGADNLVGGGGMALRSHEEVVLEIPKAKKEKKKKEAKAKEVEEKEKEAKAERLKKIRSQRDKDFASPREAARAWATSHLPGFSQPGEDSDDEDVAGVEPSSSIALRPLVRREEEEEE</sequence>
<gene>
    <name evidence="2" type="ORF">PG986_000092</name>
</gene>
<feature type="compositionally biased region" description="Low complexity" evidence="1">
    <location>
        <begin position="1"/>
        <end position="19"/>
    </location>
</feature>
<dbReference type="EMBL" id="JAQQWE010000001">
    <property type="protein sequence ID" value="KAK7965815.1"/>
    <property type="molecule type" value="Genomic_DNA"/>
</dbReference>
<organism evidence="2 3">
    <name type="scientific">Apiospora aurea</name>
    <dbReference type="NCBI Taxonomy" id="335848"/>
    <lineage>
        <taxon>Eukaryota</taxon>
        <taxon>Fungi</taxon>
        <taxon>Dikarya</taxon>
        <taxon>Ascomycota</taxon>
        <taxon>Pezizomycotina</taxon>
        <taxon>Sordariomycetes</taxon>
        <taxon>Xylariomycetidae</taxon>
        <taxon>Amphisphaeriales</taxon>
        <taxon>Apiosporaceae</taxon>
        <taxon>Apiospora</taxon>
    </lineage>
</organism>
<feature type="region of interest" description="Disordered" evidence="1">
    <location>
        <begin position="1"/>
        <end position="20"/>
    </location>
</feature>
<accession>A0ABR1QT37</accession>
<evidence type="ECO:0000256" key="1">
    <source>
        <dbReference type="SAM" id="MobiDB-lite"/>
    </source>
</evidence>
<keyword evidence="3" id="KW-1185">Reference proteome</keyword>
<comment type="caution">
    <text evidence="2">The sequence shown here is derived from an EMBL/GenBank/DDBJ whole genome shotgun (WGS) entry which is preliminary data.</text>
</comment>
<reference evidence="2 3" key="1">
    <citation type="submission" date="2023-01" db="EMBL/GenBank/DDBJ databases">
        <title>Analysis of 21 Apiospora genomes using comparative genomics revels a genus with tremendous synthesis potential of carbohydrate active enzymes and secondary metabolites.</title>
        <authorList>
            <person name="Sorensen T."/>
        </authorList>
    </citation>
    <scope>NUCLEOTIDE SEQUENCE [LARGE SCALE GENOMIC DNA]</scope>
    <source>
        <strain evidence="2 3">CBS 24483</strain>
    </source>
</reference>
<proteinExistence type="predicted"/>
<dbReference type="RefSeq" id="XP_066705207.1">
    <property type="nucleotide sequence ID" value="XM_066836314.1"/>
</dbReference>
<evidence type="ECO:0000313" key="3">
    <source>
        <dbReference type="Proteomes" id="UP001391051"/>
    </source>
</evidence>
<feature type="compositionally biased region" description="Basic and acidic residues" evidence="1">
    <location>
        <begin position="80"/>
        <end position="114"/>
    </location>
</feature>
<evidence type="ECO:0000313" key="2">
    <source>
        <dbReference type="EMBL" id="KAK7965815.1"/>
    </source>
</evidence>
<dbReference type="Proteomes" id="UP001391051">
    <property type="component" value="Unassembled WGS sequence"/>
</dbReference>
<name>A0ABR1QT37_9PEZI</name>